<proteinExistence type="predicted"/>
<comment type="caution">
    <text evidence="3">The sequence shown here is derived from an EMBL/GenBank/DDBJ whole genome shotgun (WGS) entry which is preliminary data.</text>
</comment>
<feature type="transmembrane region" description="Helical" evidence="2">
    <location>
        <begin position="339"/>
        <end position="362"/>
    </location>
</feature>
<evidence type="ECO:0000313" key="3">
    <source>
        <dbReference type="EMBL" id="TQE97261.1"/>
    </source>
</evidence>
<evidence type="ECO:0008006" key="5">
    <source>
        <dbReference type="Google" id="ProtNLM"/>
    </source>
</evidence>
<dbReference type="InterPro" id="IPR007607">
    <property type="entry name" value="BacA/B"/>
</dbReference>
<evidence type="ECO:0000256" key="2">
    <source>
        <dbReference type="SAM" id="Phobius"/>
    </source>
</evidence>
<dbReference type="Gene3D" id="1.10.150.20">
    <property type="entry name" value="5' to 3' exonuclease, C-terminal subdomain"/>
    <property type="match status" value="1"/>
</dbReference>
<feature type="compositionally biased region" description="Pro residues" evidence="1">
    <location>
        <begin position="416"/>
        <end position="427"/>
    </location>
</feature>
<name>A0A540VKI4_9CHLR</name>
<reference evidence="3 4" key="1">
    <citation type="submission" date="2019-06" db="EMBL/GenBank/DDBJ databases">
        <title>Genome sequence of Litorilinea aerophila BAA-2444.</title>
        <authorList>
            <person name="Maclea K.S."/>
            <person name="Maurais E.G."/>
            <person name="Iannazzi L.C."/>
        </authorList>
    </citation>
    <scope>NUCLEOTIDE SEQUENCE [LARGE SCALE GENOMIC DNA]</scope>
    <source>
        <strain evidence="3 4">ATCC BAA-2444</strain>
    </source>
</reference>
<feature type="transmembrane region" description="Helical" evidence="2">
    <location>
        <begin position="305"/>
        <end position="327"/>
    </location>
</feature>
<dbReference type="Proteomes" id="UP000317371">
    <property type="component" value="Unassembled WGS sequence"/>
</dbReference>
<sequence>MKQIGQNRRWLLAVLVVAAAALWLGNSGWWQITGGSAPTLAQGSVRPPFSGQIPAAGPAAWGSMARVAWAGQPMPIPTDGAREIFQGDLVVEAGQTLDGDVVVYSGNVTVHPGGRIQGNLIVYSGDIQVADGAVVTGDVAAFSGNVDVAGEVSGNIASWSGHVRLRRSAHVGGDVSVLNGDIEQEEGAFVAGNLVRGPRFQLPLLSGQELPSSANGALEAASQPRSFGGLLLLLLLRLMAAVAFTAIVVGAAVLLMSAWPDVVERVDRTLQAETALSFALGLLSNLVLLFLALLLGITLCLAPVALIPALLLLALNVVGWAAVGRAVGERVAGYTQMTLRPVAATAVGTLLLTGSGSVLWALGSCFRWLAFIYFLLVASAGAGAVLLPWLRRGRSALQQAPAPRPSTGPAEGPAQTSPPPAEPPATPVAPVVETPVAPAAADDLTRIRGIGPVFAARLQEAGVRTFADLAGLTPEAVAEIIGWPVQRVLNSDLIGQARSLAQEAGEL</sequence>
<evidence type="ECO:0000313" key="4">
    <source>
        <dbReference type="Proteomes" id="UP000317371"/>
    </source>
</evidence>
<keyword evidence="2" id="KW-1133">Transmembrane helix</keyword>
<keyword evidence="2" id="KW-0812">Transmembrane</keyword>
<gene>
    <name evidence="3" type="ORF">FKZ61_04420</name>
</gene>
<evidence type="ECO:0000256" key="1">
    <source>
        <dbReference type="SAM" id="MobiDB-lite"/>
    </source>
</evidence>
<keyword evidence="4" id="KW-1185">Reference proteome</keyword>
<dbReference type="AlphaFoldDB" id="A0A540VKI4"/>
<keyword evidence="2" id="KW-0472">Membrane</keyword>
<dbReference type="EMBL" id="VIGC01000004">
    <property type="protein sequence ID" value="TQE97261.1"/>
    <property type="molecule type" value="Genomic_DNA"/>
</dbReference>
<dbReference type="OrthoDB" id="24041at2"/>
<dbReference type="Pfam" id="PF04519">
    <property type="entry name" value="Bactofilin"/>
    <property type="match status" value="1"/>
</dbReference>
<feature type="region of interest" description="Disordered" evidence="1">
    <location>
        <begin position="398"/>
        <end position="429"/>
    </location>
</feature>
<organism evidence="3 4">
    <name type="scientific">Litorilinea aerophila</name>
    <dbReference type="NCBI Taxonomy" id="1204385"/>
    <lineage>
        <taxon>Bacteria</taxon>
        <taxon>Bacillati</taxon>
        <taxon>Chloroflexota</taxon>
        <taxon>Caldilineae</taxon>
        <taxon>Caldilineales</taxon>
        <taxon>Caldilineaceae</taxon>
        <taxon>Litorilinea</taxon>
    </lineage>
</organism>
<feature type="transmembrane region" description="Helical" evidence="2">
    <location>
        <begin position="368"/>
        <end position="390"/>
    </location>
</feature>
<accession>A0A540VKI4</accession>
<feature type="transmembrane region" description="Helical" evidence="2">
    <location>
        <begin position="276"/>
        <end position="299"/>
    </location>
</feature>
<dbReference type="InParanoid" id="A0A540VKI4"/>
<feature type="transmembrane region" description="Helical" evidence="2">
    <location>
        <begin position="230"/>
        <end position="255"/>
    </location>
</feature>
<protein>
    <recommendedName>
        <fullName evidence="5">DUF4332 domain-containing protein</fullName>
    </recommendedName>
</protein>